<protein>
    <submittedName>
        <fullName evidence="2">Thioesterase family protein</fullName>
    </submittedName>
</protein>
<proteinExistence type="predicted"/>
<dbReference type="InterPro" id="IPR029069">
    <property type="entry name" value="HotDog_dom_sf"/>
</dbReference>
<dbReference type="EMBL" id="JAAFYZ010000108">
    <property type="protein sequence ID" value="MBS2550611.1"/>
    <property type="molecule type" value="Genomic_DNA"/>
</dbReference>
<dbReference type="Proteomes" id="UP000730482">
    <property type="component" value="Unassembled WGS sequence"/>
</dbReference>
<evidence type="ECO:0000313" key="2">
    <source>
        <dbReference type="EMBL" id="MBS2550611.1"/>
    </source>
</evidence>
<sequence>PDTPFPDFPASWHYPAAIEWRPVHGSSADPGPAAIWTRVRVPLIDGEVPTPLQRLAVVADSANGISNELPLDRFLFVPTALQLTLHRHPVGEWILLDARTSLAGDGIGATVAELHDASGAVGTGVQPLLVQARKG</sequence>
<reference evidence="2 3" key="1">
    <citation type="submission" date="2020-02" db="EMBL/GenBank/DDBJ databases">
        <title>Acidophilic actinobacteria isolated from forest soil.</title>
        <authorList>
            <person name="Golinska P."/>
        </authorList>
    </citation>
    <scope>NUCLEOTIDE SEQUENCE [LARGE SCALE GENOMIC DNA]</scope>
    <source>
        <strain evidence="2 3">NL8</strain>
    </source>
</reference>
<accession>A0ABS5KX13</accession>
<dbReference type="Pfam" id="PF20789">
    <property type="entry name" value="4HBT_3C"/>
    <property type="match status" value="1"/>
</dbReference>
<dbReference type="InterPro" id="IPR042171">
    <property type="entry name" value="Acyl-CoA_hotdog"/>
</dbReference>
<dbReference type="SUPFAM" id="SSF54637">
    <property type="entry name" value="Thioesterase/thiol ester dehydrase-isomerase"/>
    <property type="match status" value="1"/>
</dbReference>
<name>A0ABS5KX13_9ACTN</name>
<feature type="domain" description="Acyl-CoA thioesterase-like C-terminal" evidence="1">
    <location>
        <begin position="4"/>
        <end position="130"/>
    </location>
</feature>
<comment type="caution">
    <text evidence="2">The sequence shown here is derived from an EMBL/GenBank/DDBJ whole genome shotgun (WGS) entry which is preliminary data.</text>
</comment>
<keyword evidence="3" id="KW-1185">Reference proteome</keyword>
<evidence type="ECO:0000259" key="1">
    <source>
        <dbReference type="Pfam" id="PF20789"/>
    </source>
</evidence>
<gene>
    <name evidence="2" type="ORF">KGQ19_27440</name>
</gene>
<dbReference type="Gene3D" id="2.40.160.210">
    <property type="entry name" value="Acyl-CoA thioesterase, double hotdog domain"/>
    <property type="match status" value="1"/>
</dbReference>
<evidence type="ECO:0000313" key="3">
    <source>
        <dbReference type="Proteomes" id="UP000730482"/>
    </source>
</evidence>
<dbReference type="InterPro" id="IPR049450">
    <property type="entry name" value="ACOT8-like_C"/>
</dbReference>
<feature type="non-terminal residue" evidence="2">
    <location>
        <position position="1"/>
    </location>
</feature>
<organism evidence="2 3">
    <name type="scientific">Catenulispora pinistramenti</name>
    <dbReference type="NCBI Taxonomy" id="2705254"/>
    <lineage>
        <taxon>Bacteria</taxon>
        <taxon>Bacillati</taxon>
        <taxon>Actinomycetota</taxon>
        <taxon>Actinomycetes</taxon>
        <taxon>Catenulisporales</taxon>
        <taxon>Catenulisporaceae</taxon>
        <taxon>Catenulispora</taxon>
    </lineage>
</organism>